<dbReference type="Pfam" id="PF01370">
    <property type="entry name" value="Epimerase"/>
    <property type="match status" value="1"/>
</dbReference>
<dbReference type="InterPro" id="IPR036291">
    <property type="entry name" value="NAD(P)-bd_dom_sf"/>
</dbReference>
<evidence type="ECO:0000313" key="5">
    <source>
        <dbReference type="EMBL" id="MCU4726345.1"/>
    </source>
</evidence>
<comment type="similarity">
    <text evidence="1">Belongs to the NAD(P)-dependent epimerase/dehydratase family.</text>
</comment>
<dbReference type="AlphaFoldDB" id="A0AAE3LEQ9"/>
<proteinExistence type="inferred from homology"/>
<dbReference type="InterPro" id="IPR001509">
    <property type="entry name" value="Epimerase_deHydtase"/>
</dbReference>
<sequence>MIEGKRILVTGGAGFIGSHLVDALVEDNEVAVLDDLSSGRREYVHDDAAFERVDVRDRTALANAIDDPDVVFHLAAAADTRRTSAGWDAPHDDLAVNTEGTLNLLEALRTADLDPRIVYASSCAVYGNPEYAPMDEDHPYNPISPYGVHKLAGDRYVRAYHTEHGFDTTALRIFNTYGPRQPRYVMYDFLQKLQADPTELEVLGTGEQVRDYTYIDDTVSAFLLLADRGEPGEAYNVSGEGVISIRDLAAMMIELLGLDTEVRFTGSSWKGDPVALRADVTKLRKLGYAPTIDIDEGLRRFVAAFEAEEGPIGETPLDEPTVDVPRGPER</sequence>
<evidence type="ECO:0000313" key="4">
    <source>
        <dbReference type="EMBL" id="MCU4718214.1"/>
    </source>
</evidence>
<protein>
    <submittedName>
        <fullName evidence="5">NAD-dependent epimerase/dehydratase family protein</fullName>
    </submittedName>
</protein>
<gene>
    <name evidence="5" type="ORF">OB914_05095</name>
    <name evidence="4" type="ORF">OB916_09080</name>
</gene>
<organism evidence="5 7">
    <name type="scientific">Halapricum hydrolyticum</name>
    <dbReference type="NCBI Taxonomy" id="2979991"/>
    <lineage>
        <taxon>Archaea</taxon>
        <taxon>Methanobacteriati</taxon>
        <taxon>Methanobacteriota</taxon>
        <taxon>Stenosarchaea group</taxon>
        <taxon>Halobacteria</taxon>
        <taxon>Halobacteriales</taxon>
        <taxon>Haloarculaceae</taxon>
        <taxon>Halapricum</taxon>
    </lineage>
</organism>
<feature type="region of interest" description="Disordered" evidence="2">
    <location>
        <begin position="310"/>
        <end position="330"/>
    </location>
</feature>
<dbReference type="EMBL" id="JAOPKD010000003">
    <property type="protein sequence ID" value="MCU4726345.1"/>
    <property type="molecule type" value="Genomic_DNA"/>
</dbReference>
<dbReference type="EMBL" id="JAOPKC010000008">
    <property type="protein sequence ID" value="MCU4718214.1"/>
    <property type="molecule type" value="Genomic_DNA"/>
</dbReference>
<dbReference type="Gene3D" id="3.40.50.720">
    <property type="entry name" value="NAD(P)-binding Rossmann-like Domain"/>
    <property type="match status" value="1"/>
</dbReference>
<evidence type="ECO:0000313" key="7">
    <source>
        <dbReference type="Proteomes" id="UP001209746"/>
    </source>
</evidence>
<comment type="caution">
    <text evidence="5">The sequence shown here is derived from an EMBL/GenBank/DDBJ whole genome shotgun (WGS) entry which is preliminary data.</text>
</comment>
<accession>A0AAE3LEQ9</accession>
<feature type="domain" description="NAD-dependent epimerase/dehydratase" evidence="3">
    <location>
        <begin position="7"/>
        <end position="237"/>
    </location>
</feature>
<dbReference type="Proteomes" id="UP001208186">
    <property type="component" value="Unassembled WGS sequence"/>
</dbReference>
<keyword evidence="6" id="KW-1185">Reference proteome</keyword>
<feature type="compositionally biased region" description="Acidic residues" evidence="2">
    <location>
        <begin position="310"/>
        <end position="321"/>
    </location>
</feature>
<dbReference type="PANTHER" id="PTHR43000">
    <property type="entry name" value="DTDP-D-GLUCOSE 4,6-DEHYDRATASE-RELATED"/>
    <property type="match status" value="1"/>
</dbReference>
<dbReference type="Gene3D" id="3.90.25.10">
    <property type="entry name" value="UDP-galactose 4-epimerase, domain 1"/>
    <property type="match status" value="1"/>
</dbReference>
<evidence type="ECO:0000313" key="6">
    <source>
        <dbReference type="Proteomes" id="UP001208186"/>
    </source>
</evidence>
<name>A0AAE3LEQ9_9EURY</name>
<dbReference type="RefSeq" id="WP_315908973.1">
    <property type="nucleotide sequence ID" value="NZ_JAOPKC010000008.1"/>
</dbReference>
<dbReference type="Proteomes" id="UP001209746">
    <property type="component" value="Unassembled WGS sequence"/>
</dbReference>
<evidence type="ECO:0000256" key="1">
    <source>
        <dbReference type="ARBA" id="ARBA00007637"/>
    </source>
</evidence>
<dbReference type="SUPFAM" id="SSF51735">
    <property type="entry name" value="NAD(P)-binding Rossmann-fold domains"/>
    <property type="match status" value="1"/>
</dbReference>
<reference evidence="5" key="1">
    <citation type="submission" date="2023-02" db="EMBL/GenBank/DDBJ databases">
        <title>Enrichment on poylsaccharides allowed isolation of novel metabolic and taxonomic groups of Haloarchaea.</title>
        <authorList>
            <person name="Sorokin D.Y."/>
            <person name="Elcheninov A.G."/>
            <person name="Khizhniak T.V."/>
            <person name="Kolganova T.V."/>
            <person name="Kublanov I.V."/>
        </authorList>
    </citation>
    <scope>NUCLEOTIDE SEQUENCE</scope>
    <source>
        <strain evidence="4 6">HArc-curdl5-1</strain>
        <strain evidence="5">HArc-curdl7</strain>
    </source>
</reference>
<evidence type="ECO:0000256" key="2">
    <source>
        <dbReference type="SAM" id="MobiDB-lite"/>
    </source>
</evidence>
<evidence type="ECO:0000259" key="3">
    <source>
        <dbReference type="Pfam" id="PF01370"/>
    </source>
</evidence>